<reference evidence="2" key="1">
    <citation type="submission" date="2017-09" db="EMBL/GenBank/DDBJ databases">
        <title>Depth-based differentiation of microbial function through sediment-hosted aquifers and enrichment of novel symbionts in the deep terrestrial subsurface.</title>
        <authorList>
            <person name="Probst A.J."/>
            <person name="Ladd B."/>
            <person name="Jarett J.K."/>
            <person name="Geller-Mcgrath D.E."/>
            <person name="Sieber C.M.K."/>
            <person name="Emerson J.B."/>
            <person name="Anantharaman K."/>
            <person name="Thomas B.C."/>
            <person name="Malmstrom R."/>
            <person name="Stieglmeier M."/>
            <person name="Klingl A."/>
            <person name="Woyke T."/>
            <person name="Ryan C.M."/>
            <person name="Banfield J.F."/>
        </authorList>
    </citation>
    <scope>NUCLEOTIDE SEQUENCE [LARGE SCALE GENOMIC DNA]</scope>
</reference>
<name>A0A2M7Z7U0_9BACT</name>
<accession>A0A2M7Z7U0</accession>
<evidence type="ECO:0000313" key="1">
    <source>
        <dbReference type="EMBL" id="PJA90536.1"/>
    </source>
</evidence>
<evidence type="ECO:0000313" key="2">
    <source>
        <dbReference type="Proteomes" id="UP000230843"/>
    </source>
</evidence>
<protein>
    <submittedName>
        <fullName evidence="1">Uncharacterized protein</fullName>
    </submittedName>
</protein>
<dbReference type="EMBL" id="PFVJ01000003">
    <property type="protein sequence ID" value="PJA90536.1"/>
    <property type="molecule type" value="Genomic_DNA"/>
</dbReference>
<proteinExistence type="predicted"/>
<organism evidence="1 2">
    <name type="scientific">Candidatus Magasanikbacteria bacterium CG_4_9_14_3_um_filter_32_9</name>
    <dbReference type="NCBI Taxonomy" id="1974644"/>
    <lineage>
        <taxon>Bacteria</taxon>
        <taxon>Candidatus Magasanikiibacteriota</taxon>
    </lineage>
</organism>
<dbReference type="Proteomes" id="UP000230843">
    <property type="component" value="Unassembled WGS sequence"/>
</dbReference>
<dbReference type="AlphaFoldDB" id="A0A2M7Z7U0"/>
<sequence length="118" mass="13584">MEKNEKELKGVIEDYFETGCEGIMWTFYEDGKEGYGGLHNLEAGDHLTILDDDGSELFSGIIKPNREIGKQVIPLNPEYSQPVALGCWIHWTQDGFLPDDWARLFFRKPPLRAILRKK</sequence>
<comment type="caution">
    <text evidence="1">The sequence shown here is derived from an EMBL/GenBank/DDBJ whole genome shotgun (WGS) entry which is preliminary data.</text>
</comment>
<gene>
    <name evidence="1" type="ORF">CO137_00100</name>
</gene>